<dbReference type="InterPro" id="IPR000884">
    <property type="entry name" value="TSP1_rpt"/>
</dbReference>
<dbReference type="PROSITE" id="PS50092">
    <property type="entry name" value="TSP1"/>
    <property type="match status" value="5"/>
</dbReference>
<dbReference type="PANTHER" id="PTHR22906:SF43">
    <property type="entry name" value="PROPERDIN"/>
    <property type="match status" value="1"/>
</dbReference>
<evidence type="ECO:0000256" key="1">
    <source>
        <dbReference type="ARBA" id="ARBA00004613"/>
    </source>
</evidence>
<dbReference type="Ensembl" id="ENSMZET00005021282.1">
    <property type="protein sequence ID" value="ENSMZEP00005020603.1"/>
    <property type="gene ID" value="ENSMZEG00005015440.1"/>
</dbReference>
<keyword evidence="10" id="KW-1185">Reference proteome</keyword>
<evidence type="ECO:0000313" key="9">
    <source>
        <dbReference type="Ensembl" id="ENSMZEP00005020603.1"/>
    </source>
</evidence>
<accession>A0A3P9CE93</accession>
<keyword evidence="7" id="KW-0325">Glycoprotein</keyword>
<keyword evidence="3" id="KW-0245">EGF-like domain</keyword>
<dbReference type="Gene3D" id="2.20.100.10">
    <property type="entry name" value="Thrombospondin type-1 (TSP1) repeat"/>
    <property type="match status" value="6"/>
</dbReference>
<dbReference type="PRINTS" id="PR01705">
    <property type="entry name" value="TSP1REPEAT"/>
</dbReference>
<dbReference type="PANTHER" id="PTHR22906">
    <property type="entry name" value="PROPERDIN"/>
    <property type="match status" value="1"/>
</dbReference>
<evidence type="ECO:0000256" key="6">
    <source>
        <dbReference type="ARBA" id="ARBA00023157"/>
    </source>
</evidence>
<dbReference type="FunFam" id="2.20.100.10:FF:000007">
    <property type="entry name" value="Thrombospondin 1"/>
    <property type="match status" value="1"/>
</dbReference>
<evidence type="ECO:0000313" key="10">
    <source>
        <dbReference type="Proteomes" id="UP000265160"/>
    </source>
</evidence>
<dbReference type="FunFam" id="2.20.100.10:FF:000001">
    <property type="entry name" value="semaphorin-5A isoform X1"/>
    <property type="match status" value="1"/>
</dbReference>
<dbReference type="Proteomes" id="UP000265160">
    <property type="component" value="LG9"/>
</dbReference>
<dbReference type="FunFam" id="2.20.100.10:FF:000067">
    <property type="entry name" value="Hemicentin 1"/>
    <property type="match status" value="1"/>
</dbReference>
<keyword evidence="5" id="KW-0677">Repeat</keyword>
<dbReference type="GO" id="GO:0005576">
    <property type="term" value="C:extracellular region"/>
    <property type="evidence" value="ECO:0007669"/>
    <property type="project" value="UniProtKB-SubCell"/>
</dbReference>
<evidence type="ECO:0000256" key="4">
    <source>
        <dbReference type="ARBA" id="ARBA00022729"/>
    </source>
</evidence>
<dbReference type="SUPFAM" id="SSF82895">
    <property type="entry name" value="TSP-1 type 1 repeat"/>
    <property type="match status" value="6"/>
</dbReference>
<evidence type="ECO:0000256" key="7">
    <source>
        <dbReference type="ARBA" id="ARBA00023180"/>
    </source>
</evidence>
<reference evidence="9 10" key="1">
    <citation type="journal article" date="2014" name="Nature">
        <title>The genomic substrate for adaptive radiation in African cichlid fish.</title>
        <authorList>
            <person name="Brawand D."/>
            <person name="Wagner C.E."/>
            <person name="Li Y.I."/>
            <person name="Malinsky M."/>
            <person name="Keller I."/>
            <person name="Fan S."/>
            <person name="Simakov O."/>
            <person name="Ng A.Y."/>
            <person name="Lim Z.W."/>
            <person name="Bezault E."/>
            <person name="Turner-Maier J."/>
            <person name="Johnson J."/>
            <person name="Alcazar R."/>
            <person name="Noh H.J."/>
            <person name="Russell P."/>
            <person name="Aken B."/>
            <person name="Alfoldi J."/>
            <person name="Amemiya C."/>
            <person name="Azzouzi N."/>
            <person name="Baroiller J.F."/>
            <person name="Barloy-Hubler F."/>
            <person name="Berlin A."/>
            <person name="Bloomquist R."/>
            <person name="Carleton K.L."/>
            <person name="Conte M.A."/>
            <person name="D'Cotta H."/>
            <person name="Eshel O."/>
            <person name="Gaffney L."/>
            <person name="Galibert F."/>
            <person name="Gante H.F."/>
            <person name="Gnerre S."/>
            <person name="Greuter L."/>
            <person name="Guyon R."/>
            <person name="Haddad N.S."/>
            <person name="Haerty W."/>
            <person name="Harris R.M."/>
            <person name="Hofmann H.A."/>
            <person name="Hourlier T."/>
            <person name="Hulata G."/>
            <person name="Jaffe D.B."/>
            <person name="Lara M."/>
            <person name="Lee A.P."/>
            <person name="MacCallum I."/>
            <person name="Mwaiko S."/>
            <person name="Nikaido M."/>
            <person name="Nishihara H."/>
            <person name="Ozouf-Costaz C."/>
            <person name="Penman D.J."/>
            <person name="Przybylski D."/>
            <person name="Rakotomanga M."/>
            <person name="Renn S.C.P."/>
            <person name="Ribeiro F.J."/>
            <person name="Ron M."/>
            <person name="Salzburger W."/>
            <person name="Sanchez-Pulido L."/>
            <person name="Santos M.E."/>
            <person name="Searle S."/>
            <person name="Sharpe T."/>
            <person name="Swofford R."/>
            <person name="Tan F.J."/>
            <person name="Williams L."/>
            <person name="Young S."/>
            <person name="Yin S."/>
            <person name="Okada N."/>
            <person name="Kocher T.D."/>
            <person name="Miska E.A."/>
            <person name="Lander E.S."/>
            <person name="Venkatesh B."/>
            <person name="Fernald R.D."/>
            <person name="Meyer A."/>
            <person name="Ponting C.P."/>
            <person name="Streelman J.T."/>
            <person name="Lindblad-Toh K."/>
            <person name="Seehausen O."/>
            <person name="Di Palma F."/>
        </authorList>
    </citation>
    <scope>NUCLEOTIDE SEQUENCE</scope>
</reference>
<feature type="region of interest" description="Disordered" evidence="8">
    <location>
        <begin position="348"/>
        <end position="370"/>
    </location>
</feature>
<name>A0A3P9CE93_9CICH</name>
<reference evidence="9" key="3">
    <citation type="submission" date="2025-09" db="UniProtKB">
        <authorList>
            <consortium name="Ensembl"/>
        </authorList>
    </citation>
    <scope>IDENTIFICATION</scope>
</reference>
<proteinExistence type="predicted"/>
<dbReference type="AlphaFoldDB" id="A0A3P9CE93"/>
<dbReference type="SMART" id="SM00209">
    <property type="entry name" value="TSP1"/>
    <property type="match status" value="6"/>
</dbReference>
<keyword evidence="4" id="KW-0732">Signal</keyword>
<dbReference type="GeneTree" id="ENSGT00440000038972"/>
<keyword evidence="2" id="KW-0964">Secreted</keyword>
<evidence type="ECO:0000256" key="2">
    <source>
        <dbReference type="ARBA" id="ARBA00022525"/>
    </source>
</evidence>
<evidence type="ECO:0000256" key="8">
    <source>
        <dbReference type="SAM" id="MobiDB-lite"/>
    </source>
</evidence>
<dbReference type="InterPro" id="IPR036383">
    <property type="entry name" value="TSP1_rpt_sf"/>
</dbReference>
<evidence type="ECO:0000256" key="5">
    <source>
        <dbReference type="ARBA" id="ARBA00022737"/>
    </source>
</evidence>
<comment type="subcellular location">
    <subcellularLocation>
        <location evidence="1">Secreted</location>
    </subcellularLocation>
</comment>
<organism evidence="9 10">
    <name type="scientific">Maylandia zebra</name>
    <name type="common">zebra mbuna</name>
    <dbReference type="NCBI Taxonomy" id="106582"/>
    <lineage>
        <taxon>Eukaryota</taxon>
        <taxon>Metazoa</taxon>
        <taxon>Chordata</taxon>
        <taxon>Craniata</taxon>
        <taxon>Vertebrata</taxon>
        <taxon>Euteleostomi</taxon>
        <taxon>Actinopterygii</taxon>
        <taxon>Neopterygii</taxon>
        <taxon>Teleostei</taxon>
        <taxon>Neoteleostei</taxon>
        <taxon>Acanthomorphata</taxon>
        <taxon>Ovalentaria</taxon>
        <taxon>Cichlomorphae</taxon>
        <taxon>Cichliformes</taxon>
        <taxon>Cichlidae</taxon>
        <taxon>African cichlids</taxon>
        <taxon>Pseudocrenilabrinae</taxon>
        <taxon>Haplochromini</taxon>
        <taxon>Maylandia</taxon>
        <taxon>Maylandia zebra complex</taxon>
    </lineage>
</organism>
<protein>
    <submittedName>
        <fullName evidence="9">Uncharacterized protein</fullName>
    </submittedName>
</protein>
<reference evidence="9" key="2">
    <citation type="submission" date="2025-08" db="UniProtKB">
        <authorList>
            <consortium name="Ensembl"/>
        </authorList>
    </citation>
    <scope>IDENTIFICATION</scope>
</reference>
<dbReference type="InterPro" id="IPR052065">
    <property type="entry name" value="Compl_asym_regulator"/>
</dbReference>
<keyword evidence="6" id="KW-1015">Disulfide bond</keyword>
<dbReference type="Pfam" id="PF00090">
    <property type="entry name" value="TSP_1"/>
    <property type="match status" value="6"/>
</dbReference>
<evidence type="ECO:0000256" key="3">
    <source>
        <dbReference type="ARBA" id="ARBA00022536"/>
    </source>
</evidence>
<sequence>MFKNTLCILDQIAYSYSKCRDGQVTCDRSSCVATCHWSAWSSWSPCDVTCGLGLQQRYSPLHYFPSSCCAALPGGTWSKWTGWSECSKTCFNHVDDVGVRRRFRSCTPFNHTQPPCNTEHCPGMTHVDTQRQDRWHHSWKKRKMKAWSAWSQCSSRCDSGVQTRERLCNSPTPQHGGKSCSGPHIQTRDCNSQPCSGTSVPGCHVDGGWSQWGAWTECSLSCGGGVKFRRRLCDNPSPQSGGRGCLGDAEQQRDCNTHLCTVGPWLPWSQWSECSVSCGGGQQYRSRLCSLPACSGRQSKICNTHVCLGEWNCSLEHCAVHGALSSWGPWSPCSLSCGGLGLKTRSRGCTQPAPARGGRDCQGHGGKRPTARPLTVQVLWRDSVEHV</sequence>